<gene>
    <name evidence="3" type="ORF">ERS852568_02230</name>
</gene>
<proteinExistence type="inferred from homology"/>
<evidence type="ECO:0000256" key="1">
    <source>
        <dbReference type="ARBA" id="ARBA00007689"/>
    </source>
</evidence>
<accession>A0A174U8N0</accession>
<sequence>MRYFMVEGLIKNPDLINDDIMKEHMAYSQKAMDKGLILMSALKEDMSGGLFVMVAESIKEIEEYLSFEPLGVNGIQDYKITEFKPHYFNQSLASDLVNK</sequence>
<feature type="domain" description="YCII-related" evidence="2">
    <location>
        <begin position="17"/>
        <end position="84"/>
    </location>
</feature>
<dbReference type="PANTHER" id="PTHR37828:SF1">
    <property type="entry name" value="YCII-RELATED DOMAIN-CONTAINING PROTEIN"/>
    <property type="match status" value="1"/>
</dbReference>
<evidence type="ECO:0000313" key="3">
    <source>
        <dbReference type="EMBL" id="CUQ17706.1"/>
    </source>
</evidence>
<dbReference type="PANTHER" id="PTHR37828">
    <property type="entry name" value="GSR2449 PROTEIN"/>
    <property type="match status" value="1"/>
</dbReference>
<dbReference type="InterPro" id="IPR005545">
    <property type="entry name" value="YCII"/>
</dbReference>
<protein>
    <recommendedName>
        <fullName evidence="2">YCII-related domain-containing protein</fullName>
    </recommendedName>
</protein>
<dbReference type="EMBL" id="CZBO01000004">
    <property type="protein sequence ID" value="CUQ17706.1"/>
    <property type="molecule type" value="Genomic_DNA"/>
</dbReference>
<dbReference type="InterPro" id="IPR011008">
    <property type="entry name" value="Dimeric_a/b-barrel"/>
</dbReference>
<dbReference type="RefSeq" id="WP_055208060.1">
    <property type="nucleotide sequence ID" value="NZ_CZBO01000004.1"/>
</dbReference>
<dbReference type="Proteomes" id="UP000095563">
    <property type="component" value="Unassembled WGS sequence"/>
</dbReference>
<name>A0A174U8N0_9CLOT</name>
<dbReference type="Gene3D" id="3.30.70.1060">
    <property type="entry name" value="Dimeric alpha+beta barrel"/>
    <property type="match status" value="1"/>
</dbReference>
<evidence type="ECO:0000259" key="2">
    <source>
        <dbReference type="Pfam" id="PF03795"/>
    </source>
</evidence>
<organism evidence="3 4">
    <name type="scientific">Clostridium baratii</name>
    <dbReference type="NCBI Taxonomy" id="1561"/>
    <lineage>
        <taxon>Bacteria</taxon>
        <taxon>Bacillati</taxon>
        <taxon>Bacillota</taxon>
        <taxon>Clostridia</taxon>
        <taxon>Eubacteriales</taxon>
        <taxon>Clostridiaceae</taxon>
        <taxon>Clostridium</taxon>
    </lineage>
</organism>
<dbReference type="AlphaFoldDB" id="A0A174U8N0"/>
<dbReference type="Pfam" id="PF03795">
    <property type="entry name" value="YCII"/>
    <property type="match status" value="1"/>
</dbReference>
<reference evidence="3 4" key="1">
    <citation type="submission" date="2015-09" db="EMBL/GenBank/DDBJ databases">
        <authorList>
            <consortium name="Pathogen Informatics"/>
        </authorList>
    </citation>
    <scope>NUCLEOTIDE SEQUENCE [LARGE SCALE GENOMIC DNA]</scope>
    <source>
        <strain evidence="3 4">2789STDY5834956</strain>
    </source>
</reference>
<dbReference type="SUPFAM" id="SSF54909">
    <property type="entry name" value="Dimeric alpha+beta barrel"/>
    <property type="match status" value="1"/>
</dbReference>
<comment type="similarity">
    <text evidence="1">Belongs to the YciI family.</text>
</comment>
<evidence type="ECO:0000313" key="4">
    <source>
        <dbReference type="Proteomes" id="UP000095563"/>
    </source>
</evidence>